<keyword evidence="3" id="KW-0408">Iron</keyword>
<comment type="caution">
    <text evidence="5">The sequence shown here is derived from an EMBL/GenBank/DDBJ whole genome shotgun (WGS) entry which is preliminary data.</text>
</comment>
<dbReference type="EMBL" id="CAXIEN010000064">
    <property type="protein sequence ID" value="CAL1272964.1"/>
    <property type="molecule type" value="Genomic_DNA"/>
</dbReference>
<protein>
    <recommendedName>
        <fullName evidence="7">Cytochrome P450</fullName>
    </recommendedName>
</protein>
<sequence length="290" mass="33214">MTLARDLGLGRGHWQDLIKEETANFVMKLRQLKGKPTDISHELAISVTSNIIALLIGRRLTEHETDKLQLSVNYSDVAFIYMGPSNPTTIVPALRNVCEVFKIAGYNKAMKIIRHFSAFIKEEINRHKTSPLLQDTPDFINSYLDKISEISRSNKQNQGFSEEMLQGTLNILFLASSDTMFSSLGWLFRLMCKHKDIQHKVYAELTEVLGKDGKARYEERDKIPYTFAVIMEAQRYGSNVPLSGNRLAFDDIPINGYIIPKGSEITANLWALHHDPAYWEKPEEFRSERF</sequence>
<keyword evidence="4" id="KW-0503">Monooxygenase</keyword>
<keyword evidence="4" id="KW-0560">Oxidoreductase</keyword>
<dbReference type="InterPro" id="IPR036396">
    <property type="entry name" value="Cyt_P450_sf"/>
</dbReference>
<dbReference type="GO" id="GO:0006082">
    <property type="term" value="P:organic acid metabolic process"/>
    <property type="evidence" value="ECO:0007669"/>
    <property type="project" value="TreeGrafter"/>
</dbReference>
<evidence type="ECO:0000256" key="4">
    <source>
        <dbReference type="ARBA" id="ARBA00023033"/>
    </source>
</evidence>
<dbReference type="PRINTS" id="PR00463">
    <property type="entry name" value="EP450I"/>
</dbReference>
<dbReference type="GO" id="GO:0006805">
    <property type="term" value="P:xenobiotic metabolic process"/>
    <property type="evidence" value="ECO:0007669"/>
    <property type="project" value="TreeGrafter"/>
</dbReference>
<reference evidence="5 6" key="1">
    <citation type="submission" date="2024-04" db="EMBL/GenBank/DDBJ databases">
        <authorList>
            <person name="Rising A."/>
            <person name="Reimegard J."/>
            <person name="Sonavane S."/>
            <person name="Akerstrom W."/>
            <person name="Nylinder S."/>
            <person name="Hedman E."/>
            <person name="Kallberg Y."/>
        </authorList>
    </citation>
    <scope>NUCLEOTIDE SEQUENCE [LARGE SCALE GENOMIC DNA]</scope>
</reference>
<dbReference type="Proteomes" id="UP001497382">
    <property type="component" value="Unassembled WGS sequence"/>
</dbReference>
<gene>
    <name evidence="5" type="ORF">LARSCL_LOCUS6683</name>
</gene>
<dbReference type="Pfam" id="PF00067">
    <property type="entry name" value="p450"/>
    <property type="match status" value="1"/>
</dbReference>
<dbReference type="GO" id="GO:0020037">
    <property type="term" value="F:heme binding"/>
    <property type="evidence" value="ECO:0007669"/>
    <property type="project" value="InterPro"/>
</dbReference>
<dbReference type="InterPro" id="IPR050182">
    <property type="entry name" value="Cytochrome_P450_fam2"/>
</dbReference>
<keyword evidence="6" id="KW-1185">Reference proteome</keyword>
<organism evidence="5 6">
    <name type="scientific">Larinioides sclopetarius</name>
    <dbReference type="NCBI Taxonomy" id="280406"/>
    <lineage>
        <taxon>Eukaryota</taxon>
        <taxon>Metazoa</taxon>
        <taxon>Ecdysozoa</taxon>
        <taxon>Arthropoda</taxon>
        <taxon>Chelicerata</taxon>
        <taxon>Arachnida</taxon>
        <taxon>Araneae</taxon>
        <taxon>Araneomorphae</taxon>
        <taxon>Entelegynae</taxon>
        <taxon>Araneoidea</taxon>
        <taxon>Araneidae</taxon>
        <taxon>Larinioides</taxon>
    </lineage>
</organism>
<evidence type="ECO:0000256" key="1">
    <source>
        <dbReference type="ARBA" id="ARBA00010617"/>
    </source>
</evidence>
<keyword evidence="2" id="KW-0479">Metal-binding</keyword>
<dbReference type="SUPFAM" id="SSF48264">
    <property type="entry name" value="Cytochrome P450"/>
    <property type="match status" value="1"/>
</dbReference>
<dbReference type="InterPro" id="IPR002401">
    <property type="entry name" value="Cyt_P450_E_grp-I"/>
</dbReference>
<proteinExistence type="inferred from homology"/>
<evidence type="ECO:0000313" key="6">
    <source>
        <dbReference type="Proteomes" id="UP001497382"/>
    </source>
</evidence>
<dbReference type="PANTHER" id="PTHR24300">
    <property type="entry name" value="CYTOCHROME P450 508A4-RELATED"/>
    <property type="match status" value="1"/>
</dbReference>
<name>A0AAV1ZMN7_9ARAC</name>
<dbReference type="GO" id="GO:0005737">
    <property type="term" value="C:cytoplasm"/>
    <property type="evidence" value="ECO:0007669"/>
    <property type="project" value="TreeGrafter"/>
</dbReference>
<dbReference type="Gene3D" id="1.10.630.10">
    <property type="entry name" value="Cytochrome P450"/>
    <property type="match status" value="1"/>
</dbReference>
<accession>A0AAV1ZMN7</accession>
<comment type="similarity">
    <text evidence="1">Belongs to the cytochrome P450 family.</text>
</comment>
<evidence type="ECO:0000313" key="5">
    <source>
        <dbReference type="EMBL" id="CAL1272964.1"/>
    </source>
</evidence>
<dbReference type="GO" id="GO:0005506">
    <property type="term" value="F:iron ion binding"/>
    <property type="evidence" value="ECO:0007669"/>
    <property type="project" value="InterPro"/>
</dbReference>
<dbReference type="GO" id="GO:0016712">
    <property type="term" value="F:oxidoreductase activity, acting on paired donors, with incorporation or reduction of molecular oxygen, reduced flavin or flavoprotein as one donor, and incorporation of one atom of oxygen"/>
    <property type="evidence" value="ECO:0007669"/>
    <property type="project" value="TreeGrafter"/>
</dbReference>
<evidence type="ECO:0000256" key="2">
    <source>
        <dbReference type="ARBA" id="ARBA00022723"/>
    </source>
</evidence>
<dbReference type="PANTHER" id="PTHR24300:SF414">
    <property type="entry name" value="CYTOCHROME P450 FAMILY"/>
    <property type="match status" value="1"/>
</dbReference>
<evidence type="ECO:0000256" key="3">
    <source>
        <dbReference type="ARBA" id="ARBA00023004"/>
    </source>
</evidence>
<dbReference type="InterPro" id="IPR001128">
    <property type="entry name" value="Cyt_P450"/>
</dbReference>
<evidence type="ECO:0008006" key="7">
    <source>
        <dbReference type="Google" id="ProtNLM"/>
    </source>
</evidence>
<dbReference type="AlphaFoldDB" id="A0AAV1ZMN7"/>